<keyword evidence="3" id="KW-0805">Transcription regulation</keyword>
<dbReference type="Gene3D" id="3.40.50.2300">
    <property type="match status" value="1"/>
</dbReference>
<dbReference type="GO" id="GO:0005829">
    <property type="term" value="C:cytosol"/>
    <property type="evidence" value="ECO:0007669"/>
    <property type="project" value="TreeGrafter"/>
</dbReference>
<organism evidence="8 9">
    <name type="scientific">Sphingomonas xinjiangensis</name>
    <dbReference type="NCBI Taxonomy" id="643568"/>
    <lineage>
        <taxon>Bacteria</taxon>
        <taxon>Pseudomonadati</taxon>
        <taxon>Pseudomonadota</taxon>
        <taxon>Alphaproteobacteria</taxon>
        <taxon>Sphingomonadales</taxon>
        <taxon>Sphingomonadaceae</taxon>
        <taxon>Sphingomonas</taxon>
    </lineage>
</organism>
<dbReference type="CDD" id="cd17574">
    <property type="entry name" value="REC_OmpR"/>
    <property type="match status" value="1"/>
</dbReference>
<evidence type="ECO:0000256" key="6">
    <source>
        <dbReference type="PROSITE-ProRule" id="PRU00169"/>
    </source>
</evidence>
<keyword evidence="4 8" id="KW-0238">DNA-binding</keyword>
<evidence type="ECO:0000259" key="7">
    <source>
        <dbReference type="PROSITE" id="PS50110"/>
    </source>
</evidence>
<evidence type="ECO:0000313" key="9">
    <source>
        <dbReference type="Proteomes" id="UP000527143"/>
    </source>
</evidence>
<dbReference type="PANTHER" id="PTHR48111">
    <property type="entry name" value="REGULATOR OF RPOS"/>
    <property type="match status" value="1"/>
</dbReference>
<evidence type="ECO:0000256" key="1">
    <source>
        <dbReference type="ARBA" id="ARBA00022553"/>
    </source>
</evidence>
<dbReference type="PROSITE" id="PS50110">
    <property type="entry name" value="RESPONSE_REGULATORY"/>
    <property type="match status" value="1"/>
</dbReference>
<dbReference type="Proteomes" id="UP000527143">
    <property type="component" value="Unassembled WGS sequence"/>
</dbReference>
<evidence type="ECO:0000256" key="3">
    <source>
        <dbReference type="ARBA" id="ARBA00023015"/>
    </source>
</evidence>
<dbReference type="GO" id="GO:0006355">
    <property type="term" value="P:regulation of DNA-templated transcription"/>
    <property type="evidence" value="ECO:0007669"/>
    <property type="project" value="TreeGrafter"/>
</dbReference>
<dbReference type="SMART" id="SM00448">
    <property type="entry name" value="REC"/>
    <property type="match status" value="1"/>
</dbReference>
<protein>
    <submittedName>
        <fullName evidence="8">DNA-binding response OmpR family regulator</fullName>
    </submittedName>
</protein>
<sequence length="132" mass="14553">MIKILCIDDEVEIRNLLVEELQDAGFGTIEASNGEEGIQQLLAHWPDIVICDVSMPVMDGHGFLAELQLNHPEFANTPVIMLTAMTDRENTLSGLASGADDYLTKPVDLDILMAKISGCVMRLQSSHRSRRS</sequence>
<feature type="domain" description="Response regulatory" evidence="7">
    <location>
        <begin position="3"/>
        <end position="120"/>
    </location>
</feature>
<dbReference type="GO" id="GO:0032993">
    <property type="term" value="C:protein-DNA complex"/>
    <property type="evidence" value="ECO:0007669"/>
    <property type="project" value="TreeGrafter"/>
</dbReference>
<feature type="modified residue" description="4-aspartylphosphate" evidence="6">
    <location>
        <position position="52"/>
    </location>
</feature>
<dbReference type="Pfam" id="PF00072">
    <property type="entry name" value="Response_reg"/>
    <property type="match status" value="1"/>
</dbReference>
<evidence type="ECO:0000256" key="4">
    <source>
        <dbReference type="ARBA" id="ARBA00023125"/>
    </source>
</evidence>
<proteinExistence type="predicted"/>
<dbReference type="SUPFAM" id="SSF52172">
    <property type="entry name" value="CheY-like"/>
    <property type="match status" value="1"/>
</dbReference>
<keyword evidence="1 6" id="KW-0597">Phosphoprotein</keyword>
<dbReference type="InterPro" id="IPR001789">
    <property type="entry name" value="Sig_transdc_resp-reg_receiver"/>
</dbReference>
<dbReference type="GO" id="GO:0000976">
    <property type="term" value="F:transcription cis-regulatory region binding"/>
    <property type="evidence" value="ECO:0007669"/>
    <property type="project" value="TreeGrafter"/>
</dbReference>
<evidence type="ECO:0000256" key="2">
    <source>
        <dbReference type="ARBA" id="ARBA00023012"/>
    </source>
</evidence>
<keyword evidence="9" id="KW-1185">Reference proteome</keyword>
<keyword evidence="5" id="KW-0804">Transcription</keyword>
<dbReference type="GO" id="GO:0000156">
    <property type="term" value="F:phosphorelay response regulator activity"/>
    <property type="evidence" value="ECO:0007669"/>
    <property type="project" value="TreeGrafter"/>
</dbReference>
<dbReference type="PANTHER" id="PTHR48111:SF1">
    <property type="entry name" value="TWO-COMPONENT RESPONSE REGULATOR ORR33"/>
    <property type="match status" value="1"/>
</dbReference>
<dbReference type="InterPro" id="IPR039420">
    <property type="entry name" value="WalR-like"/>
</dbReference>
<evidence type="ECO:0000256" key="5">
    <source>
        <dbReference type="ARBA" id="ARBA00023163"/>
    </source>
</evidence>
<dbReference type="AlphaFoldDB" id="A0A840YTB2"/>
<dbReference type="EMBL" id="JACIJF010000032">
    <property type="protein sequence ID" value="MBB5712961.1"/>
    <property type="molecule type" value="Genomic_DNA"/>
</dbReference>
<dbReference type="InterPro" id="IPR011006">
    <property type="entry name" value="CheY-like_superfamily"/>
</dbReference>
<evidence type="ECO:0000313" key="8">
    <source>
        <dbReference type="EMBL" id="MBB5712961.1"/>
    </source>
</evidence>
<gene>
    <name evidence="8" type="ORF">FHT02_004223</name>
</gene>
<name>A0A840YTB2_9SPHN</name>
<accession>A0A840YTB2</accession>
<dbReference type="RefSeq" id="WP_184091871.1">
    <property type="nucleotide sequence ID" value="NZ_JACIJF010000032.1"/>
</dbReference>
<comment type="caution">
    <text evidence="8">The sequence shown here is derived from an EMBL/GenBank/DDBJ whole genome shotgun (WGS) entry which is preliminary data.</text>
</comment>
<reference evidence="8 9" key="1">
    <citation type="submission" date="2020-08" db="EMBL/GenBank/DDBJ databases">
        <title>Genomic Encyclopedia of Type Strains, Phase IV (KMG-IV): sequencing the most valuable type-strain genomes for metagenomic binning, comparative biology and taxonomic classification.</title>
        <authorList>
            <person name="Goeker M."/>
        </authorList>
    </citation>
    <scope>NUCLEOTIDE SEQUENCE [LARGE SCALE GENOMIC DNA]</scope>
    <source>
        <strain evidence="8 9">DSM 26736</strain>
    </source>
</reference>
<keyword evidence="2" id="KW-0902">Two-component regulatory system</keyword>